<dbReference type="InterPro" id="IPR011051">
    <property type="entry name" value="RmlC_Cupin_sf"/>
</dbReference>
<name>A0A132C1M7_9RHOB</name>
<proteinExistence type="predicted"/>
<dbReference type="EMBL" id="LPUY01000012">
    <property type="protein sequence ID" value="KUP94501.1"/>
    <property type="molecule type" value="Genomic_DNA"/>
</dbReference>
<dbReference type="SUPFAM" id="SSF51182">
    <property type="entry name" value="RmlC-like cupins"/>
    <property type="match status" value="1"/>
</dbReference>
<protein>
    <recommendedName>
        <fullName evidence="3">Cupin domain protein</fullName>
    </recommendedName>
</protein>
<dbReference type="InterPro" id="IPR014710">
    <property type="entry name" value="RmlC-like_jellyroll"/>
</dbReference>
<dbReference type="PATRIC" id="fig|1768241.3.peg.433"/>
<reference evidence="1 2" key="1">
    <citation type="submission" date="2015-12" db="EMBL/GenBank/DDBJ databases">
        <title>Genome sequence of the marine Rhodobacteraceae strain O3.65, Candidatus Tritonibacter horizontis.</title>
        <authorList>
            <person name="Poehlein A."/>
            <person name="Giebel H.A."/>
            <person name="Voget S."/>
            <person name="Brinkhoff T."/>
        </authorList>
    </citation>
    <scope>NUCLEOTIDE SEQUENCE [LARGE SCALE GENOMIC DNA]</scope>
    <source>
        <strain evidence="1 2">O3.65</strain>
    </source>
</reference>
<dbReference type="Gene3D" id="2.60.120.10">
    <property type="entry name" value="Jelly Rolls"/>
    <property type="match status" value="1"/>
</dbReference>
<accession>A0A132C1M7</accession>
<organism evidence="1 2">
    <name type="scientific">Tritonibacter horizontis</name>
    <dbReference type="NCBI Taxonomy" id="1768241"/>
    <lineage>
        <taxon>Bacteria</taxon>
        <taxon>Pseudomonadati</taxon>
        <taxon>Pseudomonadota</taxon>
        <taxon>Alphaproteobacteria</taxon>
        <taxon>Rhodobacterales</taxon>
        <taxon>Paracoccaceae</taxon>
        <taxon>Tritonibacter</taxon>
    </lineage>
</organism>
<dbReference type="RefSeq" id="WP_207498612.1">
    <property type="nucleotide sequence ID" value="NZ_LPUY01000012.1"/>
</dbReference>
<evidence type="ECO:0000313" key="2">
    <source>
        <dbReference type="Proteomes" id="UP000068382"/>
    </source>
</evidence>
<dbReference type="AlphaFoldDB" id="A0A132C1M7"/>
<evidence type="ECO:0000313" key="1">
    <source>
        <dbReference type="EMBL" id="KUP94501.1"/>
    </source>
</evidence>
<comment type="caution">
    <text evidence="1">The sequence shown here is derived from an EMBL/GenBank/DDBJ whole genome shotgun (WGS) entry which is preliminary data.</text>
</comment>
<gene>
    <name evidence="1" type="ORF">TRIHO_04270</name>
</gene>
<evidence type="ECO:0008006" key="3">
    <source>
        <dbReference type="Google" id="ProtNLM"/>
    </source>
</evidence>
<keyword evidence="2" id="KW-1185">Reference proteome</keyword>
<sequence>MTQTRAHGPDHVEMNPDPAAFAHWPDGLYQEMLQSRDNGCVGSILVSETPTMRVWHLHIAPGKRCGFHRHVNRYFWTAMVDGKARGYFSSGEIRDVEHYKGETRHFDYGKDDEMLHAVENIGDTELIFTTVEFIDGPNAPLPIPDHMRLNAPETAH</sequence>
<dbReference type="Proteomes" id="UP000068382">
    <property type="component" value="Unassembled WGS sequence"/>
</dbReference>